<sequence>MNIRELEIPVSITQPLPDGQVRYTKTTYVGDVSNDITVEGSVDDVLRIIKDDPEKNNSKHYSKCRSMCENRRSC</sequence>
<gene>
    <name evidence="1" type="ORF">FC756_16090</name>
</gene>
<organism evidence="1 2">
    <name type="scientific">Lysinibacillus mangiferihumi</name>
    <dbReference type="NCBI Taxonomy" id="1130819"/>
    <lineage>
        <taxon>Bacteria</taxon>
        <taxon>Bacillati</taxon>
        <taxon>Bacillota</taxon>
        <taxon>Bacilli</taxon>
        <taxon>Bacillales</taxon>
        <taxon>Bacillaceae</taxon>
        <taxon>Lysinibacillus</taxon>
    </lineage>
</organism>
<protein>
    <submittedName>
        <fullName evidence="1">Uncharacterized protein</fullName>
    </submittedName>
</protein>
<accession>A0A4U2YVM1</accession>
<evidence type="ECO:0000313" key="1">
    <source>
        <dbReference type="EMBL" id="TKI65569.1"/>
    </source>
</evidence>
<proteinExistence type="predicted"/>
<dbReference type="EMBL" id="SZPU01000062">
    <property type="protein sequence ID" value="TKI65569.1"/>
    <property type="molecule type" value="Genomic_DNA"/>
</dbReference>
<keyword evidence="2" id="KW-1185">Reference proteome</keyword>
<reference evidence="1 2" key="1">
    <citation type="submission" date="2019-04" db="EMBL/GenBank/DDBJ databases">
        <title>Lysinibacillus genome sequencing.</title>
        <authorList>
            <person name="Dunlap C."/>
        </authorList>
    </citation>
    <scope>NUCLEOTIDE SEQUENCE [LARGE SCALE GENOMIC DNA]</scope>
    <source>
        <strain evidence="1 2">CCTCC AB 2010389</strain>
    </source>
</reference>
<dbReference type="Proteomes" id="UP000308744">
    <property type="component" value="Unassembled WGS sequence"/>
</dbReference>
<comment type="caution">
    <text evidence="1">The sequence shown here is derived from an EMBL/GenBank/DDBJ whole genome shotgun (WGS) entry which is preliminary data.</text>
</comment>
<dbReference type="RefSeq" id="WP_107896386.1">
    <property type="nucleotide sequence ID" value="NZ_PYWM01000020.1"/>
</dbReference>
<name>A0A4U2YVM1_9BACI</name>
<dbReference type="AlphaFoldDB" id="A0A4U2YVM1"/>
<evidence type="ECO:0000313" key="2">
    <source>
        <dbReference type="Proteomes" id="UP000308744"/>
    </source>
</evidence>